<dbReference type="AlphaFoldDB" id="A0A163LSH7"/>
<dbReference type="RefSeq" id="WP_063190844.1">
    <property type="nucleotide sequence ID" value="NZ_JBLGCT010000001.1"/>
</dbReference>
<protein>
    <submittedName>
        <fullName evidence="1">Uncharacterized protein</fullName>
    </submittedName>
</protein>
<evidence type="ECO:0000313" key="1">
    <source>
        <dbReference type="EMBL" id="KZE50876.1"/>
    </source>
</evidence>
<name>A0A163LSH7_9BACI</name>
<comment type="caution">
    <text evidence="1">The sequence shown here is derived from an EMBL/GenBank/DDBJ whole genome shotgun (WGS) entry which is preliminary data.</text>
</comment>
<dbReference type="PROSITE" id="PS51257">
    <property type="entry name" value="PROKAR_LIPOPROTEIN"/>
    <property type="match status" value="1"/>
</dbReference>
<evidence type="ECO:0000313" key="2">
    <source>
        <dbReference type="Proteomes" id="UP000076510"/>
    </source>
</evidence>
<organism evidence="1 2">
    <name type="scientific">Rossellomorea marisflavi</name>
    <dbReference type="NCBI Taxonomy" id="189381"/>
    <lineage>
        <taxon>Bacteria</taxon>
        <taxon>Bacillati</taxon>
        <taxon>Bacillota</taxon>
        <taxon>Bacilli</taxon>
        <taxon>Bacillales</taxon>
        <taxon>Bacillaceae</taxon>
        <taxon>Rossellomorea</taxon>
    </lineage>
</organism>
<gene>
    <name evidence="1" type="ORF">AV649_15975</name>
</gene>
<reference evidence="2" key="1">
    <citation type="submission" date="2016-01" db="EMBL/GenBank/DDBJ databases">
        <title>Whole genome sequencing of Bhargavaea cecembensis T14.</title>
        <authorList>
            <person name="Hong K.W."/>
        </authorList>
    </citation>
    <scope>NUCLEOTIDE SEQUENCE [LARGE SCALE GENOMIC DNA]</scope>
    <source>
        <strain evidence="2">M19</strain>
    </source>
</reference>
<sequence length="201" mass="22636">MKVIRGPWIFMLVALLFIGGCSESTEKPVGKEEKEEKQTVLQYEGKPMNIAVVGENGPADFPGITYHTYSMQNLANKDQLEYDAIIVMKSEFEEAAKKTFTPFFNAVDIPVFFSDAGDIGLWAFTHEEMTLDRAKRNSAGFIQGYWNGTAERDSKGWSITCLMIRRKRTGQRPGSGCSRRWNRLGSDPVGYSLSNHHSKHS</sequence>
<dbReference type="EMBL" id="LQQY01000009">
    <property type="protein sequence ID" value="KZE50876.1"/>
    <property type="molecule type" value="Genomic_DNA"/>
</dbReference>
<proteinExistence type="predicted"/>
<accession>A0A163LSH7</accession>
<dbReference type="Proteomes" id="UP000076510">
    <property type="component" value="Unassembled WGS sequence"/>
</dbReference>
<dbReference type="OrthoDB" id="2454533at2"/>